<dbReference type="OrthoDB" id="8062037at2759"/>
<dbReference type="PANTHER" id="PTHR46171">
    <property type="entry name" value="GH10160P"/>
    <property type="match status" value="1"/>
</dbReference>
<dbReference type="GO" id="GO:0016567">
    <property type="term" value="P:protein ubiquitination"/>
    <property type="evidence" value="ECO:0007669"/>
    <property type="project" value="TreeGrafter"/>
</dbReference>
<evidence type="ECO:0000256" key="2">
    <source>
        <dbReference type="SAM" id="MobiDB-lite"/>
    </source>
</evidence>
<dbReference type="SUPFAM" id="SSF57850">
    <property type="entry name" value="RING/U-box"/>
    <property type="match status" value="1"/>
</dbReference>
<accession>A0A1Y2DWY1</accession>
<reference evidence="4 5" key="1">
    <citation type="submission" date="2016-08" db="EMBL/GenBank/DDBJ databases">
        <title>A Parts List for Fungal Cellulosomes Revealed by Comparative Genomics.</title>
        <authorList>
            <consortium name="DOE Joint Genome Institute"/>
            <person name="Haitjema C.H."/>
            <person name="Gilmore S.P."/>
            <person name="Henske J.K."/>
            <person name="Solomon K.V."/>
            <person name="De Groot R."/>
            <person name="Kuo A."/>
            <person name="Mondo S.J."/>
            <person name="Salamov A.A."/>
            <person name="Labutti K."/>
            <person name="Zhao Z."/>
            <person name="Chiniquy J."/>
            <person name="Barry K."/>
            <person name="Brewer H.M."/>
            <person name="Purvine S.O."/>
            <person name="Wright A.T."/>
            <person name="Boxma B."/>
            <person name="Van Alen T."/>
            <person name="Hackstein J.H."/>
            <person name="Baker S.E."/>
            <person name="Grigoriev I.V."/>
            <person name="O'Malley M.A."/>
        </authorList>
    </citation>
    <scope>NUCLEOTIDE SEQUENCE [LARGE SCALE GENOMIC DNA]</scope>
    <source>
        <strain evidence="4 5">G1</strain>
    </source>
</reference>
<evidence type="ECO:0000256" key="1">
    <source>
        <dbReference type="PROSITE-ProRule" id="PRU00175"/>
    </source>
</evidence>
<dbReference type="PROSITE" id="PS50089">
    <property type="entry name" value="ZF_RING_2"/>
    <property type="match status" value="1"/>
</dbReference>
<proteinExistence type="predicted"/>
<dbReference type="STRING" id="1754190.A0A1Y2DWY1"/>
<keyword evidence="5" id="KW-1185">Reference proteome</keyword>
<dbReference type="Gene3D" id="3.30.40.10">
    <property type="entry name" value="Zinc/RING finger domain, C3HC4 (zinc finger)"/>
    <property type="match status" value="1"/>
</dbReference>
<dbReference type="SMART" id="SM00184">
    <property type="entry name" value="RING"/>
    <property type="match status" value="1"/>
</dbReference>
<feature type="region of interest" description="Disordered" evidence="2">
    <location>
        <begin position="298"/>
        <end position="335"/>
    </location>
</feature>
<keyword evidence="1" id="KW-0479">Metal-binding</keyword>
<feature type="domain" description="RING-type" evidence="3">
    <location>
        <begin position="459"/>
        <end position="500"/>
    </location>
</feature>
<name>A0A1Y2DWY1_9FUNG</name>
<dbReference type="PANTHER" id="PTHR46171:SF3">
    <property type="entry name" value="GH10160P"/>
    <property type="match status" value="1"/>
</dbReference>
<organism evidence="4 5">
    <name type="scientific">Neocallimastix californiae</name>
    <dbReference type="NCBI Taxonomy" id="1754190"/>
    <lineage>
        <taxon>Eukaryota</taxon>
        <taxon>Fungi</taxon>
        <taxon>Fungi incertae sedis</taxon>
        <taxon>Chytridiomycota</taxon>
        <taxon>Chytridiomycota incertae sedis</taxon>
        <taxon>Neocallimastigomycetes</taxon>
        <taxon>Neocallimastigales</taxon>
        <taxon>Neocallimastigaceae</taxon>
        <taxon>Neocallimastix</taxon>
    </lineage>
</organism>
<keyword evidence="1" id="KW-0863">Zinc-finger</keyword>
<dbReference type="GO" id="GO:0061630">
    <property type="term" value="F:ubiquitin protein ligase activity"/>
    <property type="evidence" value="ECO:0007669"/>
    <property type="project" value="TreeGrafter"/>
</dbReference>
<dbReference type="Proteomes" id="UP000193920">
    <property type="component" value="Unassembled WGS sequence"/>
</dbReference>
<dbReference type="GO" id="GO:0008270">
    <property type="term" value="F:zinc ion binding"/>
    <property type="evidence" value="ECO:0007669"/>
    <property type="project" value="UniProtKB-KW"/>
</dbReference>
<dbReference type="Pfam" id="PF13639">
    <property type="entry name" value="zf-RING_2"/>
    <property type="match status" value="1"/>
</dbReference>
<keyword evidence="1" id="KW-0862">Zinc</keyword>
<dbReference type="InterPro" id="IPR001841">
    <property type="entry name" value="Znf_RING"/>
</dbReference>
<dbReference type="EMBL" id="MCOG01000055">
    <property type="protein sequence ID" value="ORY63719.1"/>
    <property type="molecule type" value="Genomic_DNA"/>
</dbReference>
<dbReference type="AlphaFoldDB" id="A0A1Y2DWY1"/>
<feature type="compositionally biased region" description="Low complexity" evidence="2">
    <location>
        <begin position="206"/>
        <end position="220"/>
    </location>
</feature>
<sequence>MHNFQKDLSNKVKEDIPKNTPQIPLSLKEIVNVNGNNNVIKNKKKFLNKNKSTLNNNILEIKEIENNTINNLNTYINRVNTSNNNFCNINNNSSNNNSNFDIPKKNNYTNSILSNAHIENTTSNSITSSPSVTSKRKYYEIKDKNSNNNSPIQTPVKIKLTHNGKILSQDKNSNYNSIIKDFNSPPITPIHSNIKILWDDFNAEPSSSSSSNNNNNNNNNICGSRSKGKHHSLTDEELYIINTADDDNIPQEFYTETSAKLSSEDSNVIDLENYSTPKNEDNKSDDDDVILISNIIDDKNSSSNSNNTSTTINSNINNNNNNNNNNNPESDHQDDTLTEDELLAIRLQFEEQEEFNNRMASISQYNLNDNFYDLDGLQIHSLYSSLDNFSSPMFMNSRGYIMDLRNYIEDDELDDSYEGLLRLEERIGNVKHSLDNNLINKNKVIKYSKDNKEIQETKCSICLLNYEEDEELRKLICSHFFHKRCIDNWFKNSSTCPICRMDVKEKLKS</sequence>
<feature type="compositionally biased region" description="Low complexity" evidence="2">
    <location>
        <begin position="301"/>
        <end position="327"/>
    </location>
</feature>
<evidence type="ECO:0000313" key="4">
    <source>
        <dbReference type="EMBL" id="ORY63719.1"/>
    </source>
</evidence>
<dbReference type="CDD" id="cd16461">
    <property type="entry name" value="RING-H2_EL5-like"/>
    <property type="match status" value="1"/>
</dbReference>
<protein>
    <recommendedName>
        <fullName evidence="3">RING-type domain-containing protein</fullName>
    </recommendedName>
</protein>
<comment type="caution">
    <text evidence="4">The sequence shown here is derived from an EMBL/GenBank/DDBJ whole genome shotgun (WGS) entry which is preliminary data.</text>
</comment>
<dbReference type="InterPro" id="IPR013083">
    <property type="entry name" value="Znf_RING/FYVE/PHD"/>
</dbReference>
<evidence type="ECO:0000259" key="3">
    <source>
        <dbReference type="PROSITE" id="PS50089"/>
    </source>
</evidence>
<feature type="region of interest" description="Disordered" evidence="2">
    <location>
        <begin position="204"/>
        <end position="229"/>
    </location>
</feature>
<evidence type="ECO:0000313" key="5">
    <source>
        <dbReference type="Proteomes" id="UP000193920"/>
    </source>
</evidence>
<gene>
    <name evidence="4" type="ORF">LY90DRAFT_505165</name>
</gene>